<feature type="domain" description="SANT" evidence="3">
    <location>
        <begin position="1"/>
        <end position="53"/>
    </location>
</feature>
<reference evidence="6" key="2">
    <citation type="submission" date="2020-12" db="EMBL/GenBank/DDBJ databases">
        <title>New Spironucleus salmonicida genome in near-complete chromosomes.</title>
        <authorList>
            <person name="Xu F."/>
            <person name="Kurt Z."/>
            <person name="Jimenez-Gonzalez A."/>
            <person name="Astvaldsson A."/>
            <person name="Andersson J.O."/>
            <person name="Svard S.G."/>
        </authorList>
    </citation>
    <scope>NUCLEOTIDE SEQUENCE</scope>
    <source>
        <strain evidence="6">ATCC 50377</strain>
    </source>
</reference>
<dbReference type="EMBL" id="KI546159">
    <property type="protein sequence ID" value="EST42463.1"/>
    <property type="molecule type" value="Genomic_DNA"/>
</dbReference>
<reference evidence="5 6" key="1">
    <citation type="journal article" date="2014" name="PLoS Genet.">
        <title>The Genome of Spironucleus salmonicida Highlights a Fish Pathogen Adapted to Fluctuating Environments.</title>
        <authorList>
            <person name="Xu F."/>
            <person name="Jerlstrom-Hultqvist J."/>
            <person name="Einarsson E."/>
            <person name="Astvaldsson A."/>
            <person name="Svard S.G."/>
            <person name="Andersson J.O."/>
        </authorList>
    </citation>
    <scope>NUCLEOTIDE SEQUENCE</scope>
    <source>
        <strain evidence="6">ATCC 50377</strain>
    </source>
</reference>
<gene>
    <name evidence="5" type="ORF">SS50377_17769</name>
    <name evidence="6" type="ORF">SS50377_27904</name>
</gene>
<dbReference type="InterPro" id="IPR017930">
    <property type="entry name" value="Myb_dom"/>
</dbReference>
<dbReference type="InterPro" id="IPR009057">
    <property type="entry name" value="Homeodomain-like_sf"/>
</dbReference>
<dbReference type="SMART" id="SM00717">
    <property type="entry name" value="SANT"/>
    <property type="match status" value="1"/>
</dbReference>
<dbReference type="Pfam" id="PF00249">
    <property type="entry name" value="Myb_DNA-binding"/>
    <property type="match status" value="1"/>
</dbReference>
<protein>
    <submittedName>
        <fullName evidence="5">Myb-like DNA-binding domain-containing protein</fullName>
    </submittedName>
</protein>
<keyword evidence="5" id="KW-0238">DNA-binding</keyword>
<evidence type="ECO:0000259" key="3">
    <source>
        <dbReference type="PROSITE" id="PS51293"/>
    </source>
</evidence>
<keyword evidence="7" id="KW-1185">Reference proteome</keyword>
<dbReference type="PROSITE" id="PS51294">
    <property type="entry name" value="HTH_MYB"/>
    <property type="match status" value="1"/>
</dbReference>
<proteinExistence type="predicted"/>
<dbReference type="VEuPathDB" id="GiardiaDB:SS50377_27904"/>
<feature type="region of interest" description="Disordered" evidence="1">
    <location>
        <begin position="68"/>
        <end position="87"/>
    </location>
</feature>
<evidence type="ECO:0000259" key="4">
    <source>
        <dbReference type="PROSITE" id="PS51294"/>
    </source>
</evidence>
<evidence type="ECO:0000313" key="7">
    <source>
        <dbReference type="Proteomes" id="UP000018208"/>
    </source>
</evidence>
<dbReference type="SUPFAM" id="SSF46689">
    <property type="entry name" value="Homeodomain-like"/>
    <property type="match status" value="1"/>
</dbReference>
<dbReference type="PROSITE" id="PS51293">
    <property type="entry name" value="SANT"/>
    <property type="match status" value="1"/>
</dbReference>
<dbReference type="PROSITE" id="PS50090">
    <property type="entry name" value="MYB_LIKE"/>
    <property type="match status" value="1"/>
</dbReference>
<feature type="domain" description="HTH myb-type" evidence="4">
    <location>
        <begin position="1"/>
        <end position="53"/>
    </location>
</feature>
<dbReference type="AlphaFoldDB" id="V6LDV6"/>
<dbReference type="Gene3D" id="1.10.10.60">
    <property type="entry name" value="Homeodomain-like"/>
    <property type="match status" value="1"/>
</dbReference>
<dbReference type="GO" id="GO:0003677">
    <property type="term" value="F:DNA binding"/>
    <property type="evidence" value="ECO:0007669"/>
    <property type="project" value="UniProtKB-KW"/>
</dbReference>
<evidence type="ECO:0000313" key="6">
    <source>
        <dbReference type="EMBL" id="KAH0569932.1"/>
    </source>
</evidence>
<dbReference type="InterPro" id="IPR001005">
    <property type="entry name" value="SANT/Myb"/>
</dbReference>
<organism evidence="5">
    <name type="scientific">Spironucleus salmonicida</name>
    <dbReference type="NCBI Taxonomy" id="348837"/>
    <lineage>
        <taxon>Eukaryota</taxon>
        <taxon>Metamonada</taxon>
        <taxon>Diplomonadida</taxon>
        <taxon>Hexamitidae</taxon>
        <taxon>Hexamitinae</taxon>
        <taxon>Spironucleus</taxon>
    </lineage>
</organism>
<accession>V6LDV6</accession>
<sequence length="204" mass="23665">MNHHKWSDEEIEKLYSAIKIYGLDWKQIQQNYFQNLTPLTIKNKYYKKTKSKQNVSIKEELEVNFESSIQRQRQQSKPQSSSYQDIQQSISVPPGIPSFQIQPIPNIPYIQDQQKLREIPQFVQPPIISDIPCSNNLSIEFNGALASLPWTRNHSLPQTNEPSIVIDDDNIDNKDFVSQLINTLQQRSNMMFSPLMSPGEKSEN</sequence>
<dbReference type="Proteomes" id="UP000018208">
    <property type="component" value="Unassembled WGS sequence"/>
</dbReference>
<evidence type="ECO:0000259" key="2">
    <source>
        <dbReference type="PROSITE" id="PS50090"/>
    </source>
</evidence>
<feature type="domain" description="Myb-like" evidence="2">
    <location>
        <begin position="1"/>
        <end position="49"/>
    </location>
</feature>
<dbReference type="EMBL" id="AUWU02000008">
    <property type="protein sequence ID" value="KAH0569932.1"/>
    <property type="molecule type" value="Genomic_DNA"/>
</dbReference>
<evidence type="ECO:0000313" key="5">
    <source>
        <dbReference type="EMBL" id="EST42463.1"/>
    </source>
</evidence>
<name>V6LDV6_9EUKA</name>
<dbReference type="CDD" id="cd00167">
    <property type="entry name" value="SANT"/>
    <property type="match status" value="1"/>
</dbReference>
<evidence type="ECO:0000256" key="1">
    <source>
        <dbReference type="SAM" id="MobiDB-lite"/>
    </source>
</evidence>
<dbReference type="InterPro" id="IPR017884">
    <property type="entry name" value="SANT_dom"/>
</dbReference>